<evidence type="ECO:0000256" key="1">
    <source>
        <dbReference type="ARBA" id="ARBA00008314"/>
    </source>
</evidence>
<evidence type="ECO:0000256" key="4">
    <source>
        <dbReference type="ARBA" id="ARBA00023123"/>
    </source>
</evidence>
<dbReference type="InterPro" id="IPR036961">
    <property type="entry name" value="Kinesin_motor_dom_sf"/>
</dbReference>
<protein>
    <submittedName>
        <fullName evidence="9">Unconventional myosin-Ie</fullName>
    </submittedName>
</protein>
<dbReference type="EMBL" id="LJIJ01000637">
    <property type="protein sequence ID" value="ODM95671.1"/>
    <property type="molecule type" value="Genomic_DNA"/>
</dbReference>
<dbReference type="Pfam" id="PF00063">
    <property type="entry name" value="Myosin_head"/>
    <property type="match status" value="1"/>
</dbReference>
<feature type="domain" description="Myosin motor" evidence="8">
    <location>
        <begin position="40"/>
        <end position="256"/>
    </location>
</feature>
<dbReference type="PANTHER" id="PTHR13140">
    <property type="entry name" value="MYOSIN"/>
    <property type="match status" value="1"/>
</dbReference>
<dbReference type="GO" id="GO:0051015">
    <property type="term" value="F:actin filament binding"/>
    <property type="evidence" value="ECO:0007669"/>
    <property type="project" value="TreeGrafter"/>
</dbReference>
<evidence type="ECO:0000256" key="5">
    <source>
        <dbReference type="ARBA" id="ARBA00023175"/>
    </source>
</evidence>
<dbReference type="PROSITE" id="PS51456">
    <property type="entry name" value="MYOSIN_MOTOR"/>
    <property type="match status" value="1"/>
</dbReference>
<evidence type="ECO:0000313" key="9">
    <source>
        <dbReference type="EMBL" id="ODM95671.1"/>
    </source>
</evidence>
<dbReference type="GO" id="GO:0005737">
    <property type="term" value="C:cytoplasm"/>
    <property type="evidence" value="ECO:0007669"/>
    <property type="project" value="TreeGrafter"/>
</dbReference>
<evidence type="ECO:0000313" key="10">
    <source>
        <dbReference type="Proteomes" id="UP000094527"/>
    </source>
</evidence>
<dbReference type="FunFam" id="3.40.850.10:FF:000101">
    <property type="entry name" value="Slow myosin heavy chain 2"/>
    <property type="match status" value="1"/>
</dbReference>
<accession>A0A1D2MRZ7</accession>
<comment type="caution">
    <text evidence="9">The sequence shown here is derived from an EMBL/GenBank/DDBJ whole genome shotgun (WGS) entry which is preliminary data.</text>
</comment>
<dbReference type="Gene3D" id="3.40.850.10">
    <property type="entry name" value="Kinesin motor domain"/>
    <property type="match status" value="1"/>
</dbReference>
<keyword evidence="10" id="KW-1185">Reference proteome</keyword>
<name>A0A1D2MRZ7_ORCCI</name>
<dbReference type="SMART" id="SM00242">
    <property type="entry name" value="MYSc"/>
    <property type="match status" value="1"/>
</dbReference>
<evidence type="ECO:0000256" key="3">
    <source>
        <dbReference type="ARBA" id="ARBA00022840"/>
    </source>
</evidence>
<dbReference type="OrthoDB" id="6108017at2759"/>
<dbReference type="GO" id="GO:0005524">
    <property type="term" value="F:ATP binding"/>
    <property type="evidence" value="ECO:0007669"/>
    <property type="project" value="UniProtKB-UniRule"/>
</dbReference>
<gene>
    <name evidence="9" type="ORF">Ocin01_11007</name>
</gene>
<dbReference type="OMA" id="MACHRER"/>
<dbReference type="GO" id="GO:0005886">
    <property type="term" value="C:plasma membrane"/>
    <property type="evidence" value="ECO:0007669"/>
    <property type="project" value="TreeGrafter"/>
</dbReference>
<comment type="similarity">
    <text evidence="1 7">Belongs to the TRAFAC class myosin-kinesin ATPase superfamily. Myosin family.</text>
</comment>
<evidence type="ECO:0000259" key="8">
    <source>
        <dbReference type="PROSITE" id="PS51456"/>
    </source>
</evidence>
<dbReference type="PANTHER" id="PTHR13140:SF729">
    <property type="entry name" value="UNCONVENTIONAL MYOSIN-IE"/>
    <property type="match status" value="1"/>
</dbReference>
<keyword evidence="4 7" id="KW-0518">Myosin</keyword>
<dbReference type="InterPro" id="IPR001609">
    <property type="entry name" value="Myosin_head_motor_dom-like"/>
</dbReference>
<dbReference type="GO" id="GO:0016459">
    <property type="term" value="C:myosin complex"/>
    <property type="evidence" value="ECO:0007669"/>
    <property type="project" value="UniProtKB-KW"/>
</dbReference>
<dbReference type="PRINTS" id="PR00193">
    <property type="entry name" value="MYOSINHEAVY"/>
</dbReference>
<organism evidence="9 10">
    <name type="scientific">Orchesella cincta</name>
    <name type="common">Springtail</name>
    <name type="synonym">Podura cincta</name>
    <dbReference type="NCBI Taxonomy" id="48709"/>
    <lineage>
        <taxon>Eukaryota</taxon>
        <taxon>Metazoa</taxon>
        <taxon>Ecdysozoa</taxon>
        <taxon>Arthropoda</taxon>
        <taxon>Hexapoda</taxon>
        <taxon>Collembola</taxon>
        <taxon>Entomobryomorpha</taxon>
        <taxon>Entomobryoidea</taxon>
        <taxon>Orchesellidae</taxon>
        <taxon>Orchesellinae</taxon>
        <taxon>Orchesella</taxon>
    </lineage>
</organism>
<dbReference type="AlphaFoldDB" id="A0A1D2MRZ7"/>
<evidence type="ECO:0000256" key="7">
    <source>
        <dbReference type="PROSITE-ProRule" id="PRU00782"/>
    </source>
</evidence>
<dbReference type="STRING" id="48709.A0A1D2MRZ7"/>
<dbReference type="InterPro" id="IPR027417">
    <property type="entry name" value="P-loop_NTPase"/>
</dbReference>
<dbReference type="Proteomes" id="UP000094527">
    <property type="component" value="Unassembled WGS sequence"/>
</dbReference>
<feature type="binding site" evidence="7">
    <location>
        <begin position="133"/>
        <end position="140"/>
    </location>
    <ligand>
        <name>ATP</name>
        <dbReference type="ChEBI" id="CHEBI:30616"/>
    </ligand>
</feature>
<keyword evidence="2 7" id="KW-0547">Nucleotide-binding</keyword>
<proteinExistence type="inferred from homology"/>
<reference evidence="9 10" key="1">
    <citation type="journal article" date="2016" name="Genome Biol. Evol.">
        <title>Gene Family Evolution Reflects Adaptation to Soil Environmental Stressors in the Genome of the Collembolan Orchesella cincta.</title>
        <authorList>
            <person name="Faddeeva-Vakhrusheva A."/>
            <person name="Derks M.F."/>
            <person name="Anvar S.Y."/>
            <person name="Agamennone V."/>
            <person name="Suring W."/>
            <person name="Smit S."/>
            <person name="van Straalen N.M."/>
            <person name="Roelofs D."/>
        </authorList>
    </citation>
    <scope>NUCLEOTIDE SEQUENCE [LARGE SCALE GENOMIC DNA]</scope>
    <source>
        <tissue evidence="9">Mixed pool</tissue>
    </source>
</reference>
<evidence type="ECO:0000256" key="6">
    <source>
        <dbReference type="ARBA" id="ARBA00023203"/>
    </source>
</evidence>
<sequence>MYTVHISIDPNILLINCDFDVPETQPQVYHWQSAVNTKVSGVDDMVLLSKINEDSIVDNLKKRFMDDWIFTYIGPVLVSVNPFKQMSYFTEKEINLYQGAAQYENRPHIYAVADNMYRNMMIDLENQCVIISGESGAGKTVAAKYIMNYIAKISGGGGVVQHVKDVILESNPLLEAFGNAKTIRNNNSSRFGKYVEIMFGSGGQPSGGKISNFLLEKSRVVALNQMERSFPHILPTLCWRHGVNEVTICPNATRLF</sequence>
<keyword evidence="5 7" id="KW-0505">Motor protein</keyword>
<dbReference type="GO" id="GO:0000146">
    <property type="term" value="F:microfilament motor activity"/>
    <property type="evidence" value="ECO:0007669"/>
    <property type="project" value="TreeGrafter"/>
</dbReference>
<evidence type="ECO:0000256" key="2">
    <source>
        <dbReference type="ARBA" id="ARBA00022741"/>
    </source>
</evidence>
<dbReference type="SUPFAM" id="SSF52540">
    <property type="entry name" value="P-loop containing nucleoside triphosphate hydrolases"/>
    <property type="match status" value="1"/>
</dbReference>
<dbReference type="GO" id="GO:0005902">
    <property type="term" value="C:microvillus"/>
    <property type="evidence" value="ECO:0007669"/>
    <property type="project" value="TreeGrafter"/>
</dbReference>
<dbReference type="GO" id="GO:0007015">
    <property type="term" value="P:actin filament organization"/>
    <property type="evidence" value="ECO:0007669"/>
    <property type="project" value="TreeGrafter"/>
</dbReference>
<dbReference type="Gene3D" id="1.10.10.820">
    <property type="match status" value="1"/>
</dbReference>
<keyword evidence="3 7" id="KW-0067">ATP-binding</keyword>
<keyword evidence="6 7" id="KW-0009">Actin-binding</keyword>
<comment type="caution">
    <text evidence="7">Lacks conserved residue(s) required for the propagation of feature annotation.</text>
</comment>
<dbReference type="GO" id="GO:0006897">
    <property type="term" value="P:endocytosis"/>
    <property type="evidence" value="ECO:0007669"/>
    <property type="project" value="TreeGrafter"/>
</dbReference>